<proteinExistence type="inferred from homology"/>
<protein>
    <recommendedName>
        <fullName evidence="4">MacB-like periplasmic core domain-containing protein</fullName>
    </recommendedName>
</protein>
<feature type="transmembrane region" description="Helical" evidence="3">
    <location>
        <begin position="353"/>
        <end position="376"/>
    </location>
</feature>
<keyword evidence="3" id="KW-1133">Transmembrane helix</keyword>
<evidence type="ECO:0000313" key="5">
    <source>
        <dbReference type="EMBL" id="KZM69143.1"/>
    </source>
</evidence>
<evidence type="ECO:0000313" key="6">
    <source>
        <dbReference type="Proteomes" id="UP000076512"/>
    </source>
</evidence>
<feature type="region of interest" description="Disordered" evidence="2">
    <location>
        <begin position="114"/>
        <end position="172"/>
    </location>
</feature>
<sequence length="836" mass="84405">MTWGLAFGQLRQYRRQTVLVLIISTALLAALLIPAGLYVSYRDKVTQSLADTVLPGELIVTAAKPLASETITEALRSAPGACALSQITGQVVLYSGGAASQSIPGTYVRSDGPCANAAPGPGEVSATPATDSGPGGLAPTPARDSVPGRVSPTPATTPGPGEASPANDSGSAGVMGVSGARAAVGVNTSTPEAAAAVRFGNEALAREILGVPAGYTLVALAGPDAGKVADRLAAAGGTVNTRAAYVDGLTSQQLANVSFLGVIAITFAVVLIGGLAAALAFSLALLAMHLRPQLATLRRIGVPRTQIRTAKAIQAALLLTVAAVAGTAIAFAADATVPTGRVLLGTFPVDGVTINGPVITTSLLALTALLTAAWFLGDAISTGPRETTTARPQFATIRRVLPFGFVRRVLSFISVRRVLSLISMRRVFLPVLALGSLAVGIWSVVTPRFGFAGLVVGYCLVLAGLFVLAAPGLRVFGPFGEVGAARGVLLPWFGIGSVARVRAQAAVAVSCIGFTATLVAIVSVFATSTDVSINRQIDANVGAQVVVEPKTGFAIAGSDVTALRGVSGVAGVVAVAPRNGVDVQGGTSNGVGIDGPLDSGALQITMTDGTATANPGEAMLSATEASKLGARVGDSITVAGAPVRVSGIYRDAPTLGDFVVHADLGAGFQYVLIRTTDPNARTGIDTVAAGLPNLAVRSISEYVVQQKEQTRVIIAALTQLSIVVGAGLLLALGVVLGVLTGGRLKEWATLRQLGFSRGLVLRSVGIEGAVVATVGVLAGLAVGSAFGYAVCKYLRWAGLTDVVLDPVTSAAAGACLIAVGIVVYLIACSSTLRQLR</sequence>
<dbReference type="STRING" id="455432.AWN90_15610"/>
<dbReference type="GO" id="GO:0005886">
    <property type="term" value="C:plasma membrane"/>
    <property type="evidence" value="ECO:0007669"/>
    <property type="project" value="TreeGrafter"/>
</dbReference>
<name>A0A164I6G0_9NOCA</name>
<dbReference type="PANTHER" id="PTHR30287:SF2">
    <property type="entry name" value="BLL1001 PROTEIN"/>
    <property type="match status" value="1"/>
</dbReference>
<reference evidence="5 6" key="1">
    <citation type="submission" date="2016-04" db="EMBL/GenBank/DDBJ databases">
        <authorList>
            <person name="Evans L.H."/>
            <person name="Alamgir A."/>
            <person name="Owens N."/>
            <person name="Weber N.D."/>
            <person name="Virtaneva K."/>
            <person name="Barbian K."/>
            <person name="Babar A."/>
            <person name="Rosenke K."/>
        </authorList>
    </citation>
    <scope>NUCLEOTIDE SEQUENCE [LARGE SCALE GENOMIC DNA]</scope>
    <source>
        <strain evidence="5 6">IFM 0406</strain>
    </source>
</reference>
<keyword evidence="6" id="KW-1185">Reference proteome</keyword>
<dbReference type="InterPro" id="IPR038766">
    <property type="entry name" value="Membrane_comp_ABC_pdt"/>
</dbReference>
<feature type="transmembrane region" description="Helical" evidence="3">
    <location>
        <begin position="427"/>
        <end position="445"/>
    </location>
</feature>
<organism evidence="5 6">
    <name type="scientific">Nocardia terpenica</name>
    <dbReference type="NCBI Taxonomy" id="455432"/>
    <lineage>
        <taxon>Bacteria</taxon>
        <taxon>Bacillati</taxon>
        <taxon>Actinomycetota</taxon>
        <taxon>Actinomycetes</taxon>
        <taxon>Mycobacteriales</taxon>
        <taxon>Nocardiaceae</taxon>
        <taxon>Nocardia</taxon>
    </lineage>
</organism>
<feature type="transmembrane region" description="Helical" evidence="3">
    <location>
        <begin position="810"/>
        <end position="832"/>
    </location>
</feature>
<comment type="similarity">
    <text evidence="1">Belongs to the ABC-4 integral membrane protein family.</text>
</comment>
<gene>
    <name evidence="5" type="ORF">AWN90_15610</name>
</gene>
<dbReference type="AlphaFoldDB" id="A0A164I6G0"/>
<feature type="transmembrane region" description="Helical" evidence="3">
    <location>
        <begin position="451"/>
        <end position="470"/>
    </location>
</feature>
<feature type="transmembrane region" description="Helical" evidence="3">
    <location>
        <begin position="259"/>
        <end position="288"/>
    </location>
</feature>
<accession>A0A164I6G0</accession>
<feature type="domain" description="MacB-like periplasmic core" evidence="4">
    <location>
        <begin position="511"/>
        <end position="677"/>
    </location>
</feature>
<feature type="transmembrane region" description="Helical" evidence="3">
    <location>
        <begin position="759"/>
        <end position="790"/>
    </location>
</feature>
<evidence type="ECO:0000259" key="4">
    <source>
        <dbReference type="Pfam" id="PF12704"/>
    </source>
</evidence>
<evidence type="ECO:0000256" key="1">
    <source>
        <dbReference type="ARBA" id="ARBA00038076"/>
    </source>
</evidence>
<evidence type="ECO:0000256" key="3">
    <source>
        <dbReference type="SAM" id="Phobius"/>
    </source>
</evidence>
<feature type="transmembrane region" description="Helical" evidence="3">
    <location>
        <begin position="309"/>
        <end position="333"/>
    </location>
</feature>
<feature type="transmembrane region" description="Helical" evidence="3">
    <location>
        <begin position="18"/>
        <end position="41"/>
    </location>
</feature>
<dbReference type="InterPro" id="IPR025857">
    <property type="entry name" value="MacB_PCD"/>
</dbReference>
<dbReference type="Pfam" id="PF12704">
    <property type="entry name" value="MacB_PCD"/>
    <property type="match status" value="1"/>
</dbReference>
<dbReference type="Proteomes" id="UP000076512">
    <property type="component" value="Unassembled WGS sequence"/>
</dbReference>
<feature type="transmembrane region" description="Helical" evidence="3">
    <location>
        <begin position="712"/>
        <end position="739"/>
    </location>
</feature>
<dbReference type="EMBL" id="LWGR01000021">
    <property type="protein sequence ID" value="KZM69143.1"/>
    <property type="molecule type" value="Genomic_DNA"/>
</dbReference>
<evidence type="ECO:0000256" key="2">
    <source>
        <dbReference type="SAM" id="MobiDB-lite"/>
    </source>
</evidence>
<feature type="compositionally biased region" description="Low complexity" evidence="2">
    <location>
        <begin position="151"/>
        <end position="172"/>
    </location>
</feature>
<comment type="caution">
    <text evidence="5">The sequence shown here is derived from an EMBL/GenBank/DDBJ whole genome shotgun (WGS) entry which is preliminary data.</text>
</comment>
<keyword evidence="3" id="KW-0812">Transmembrane</keyword>
<dbReference type="PANTHER" id="PTHR30287">
    <property type="entry name" value="MEMBRANE COMPONENT OF PREDICTED ABC SUPERFAMILY METABOLITE UPTAKE TRANSPORTER"/>
    <property type="match status" value="1"/>
</dbReference>
<feature type="transmembrane region" description="Helical" evidence="3">
    <location>
        <begin position="505"/>
        <end position="526"/>
    </location>
</feature>
<keyword evidence="3" id="KW-0472">Membrane</keyword>